<protein>
    <submittedName>
        <fullName evidence="10">Putative MFS transporter</fullName>
    </submittedName>
</protein>
<feature type="transmembrane region" description="Helical" evidence="8">
    <location>
        <begin position="314"/>
        <end position="334"/>
    </location>
</feature>
<keyword evidence="5 8" id="KW-0472">Membrane</keyword>
<reference evidence="10 11" key="1">
    <citation type="submission" date="2016-07" db="EMBL/GenBank/DDBJ databases">
        <title>Pervasive Adenine N6-methylation of Active Genes in Fungi.</title>
        <authorList>
            <consortium name="DOE Joint Genome Institute"/>
            <person name="Mondo S.J."/>
            <person name="Dannebaum R.O."/>
            <person name="Kuo R.C."/>
            <person name="Labutti K."/>
            <person name="Haridas S."/>
            <person name="Kuo A."/>
            <person name="Salamov A."/>
            <person name="Ahrendt S.R."/>
            <person name="Lipzen A."/>
            <person name="Sullivan W."/>
            <person name="Andreopoulos W.B."/>
            <person name="Clum A."/>
            <person name="Lindquist E."/>
            <person name="Daum C."/>
            <person name="Ramamoorthy G.K."/>
            <person name="Gryganskyi A."/>
            <person name="Culley D."/>
            <person name="Magnuson J.K."/>
            <person name="James T.Y."/>
            <person name="O'Malley M.A."/>
            <person name="Stajich J.E."/>
            <person name="Spatafora J.W."/>
            <person name="Visel A."/>
            <person name="Grigoriev I.V."/>
        </authorList>
    </citation>
    <scope>NUCLEOTIDE SEQUENCE [LARGE SCALE GENOMIC DNA]</scope>
    <source>
        <strain evidence="10 11">12-1054</strain>
    </source>
</reference>
<comment type="similarity">
    <text evidence="6">Belongs to the major facilitator superfamily. Allantoate permease family.</text>
</comment>
<proteinExistence type="inferred from homology"/>
<evidence type="ECO:0000313" key="10">
    <source>
        <dbReference type="EMBL" id="ORY81511.1"/>
    </source>
</evidence>
<name>A0A1Y2FC79_PROLT</name>
<dbReference type="GO" id="GO:0016020">
    <property type="term" value="C:membrane"/>
    <property type="evidence" value="ECO:0007669"/>
    <property type="project" value="UniProtKB-SubCell"/>
</dbReference>
<sequence length="492" mass="54655">MKAEARHEESVDLAHTNSDEGKPYLADHVPFTPEEEKKLLRKIDLRLIPWLSFLYLLSFLDRANIGNARLQGLEKSLGLKDQQYLWALTIFFFPYAAAEPACNILLKGLKPHVWFTAIIVAWAIVMTCMSAMTNYSGILAARFFLGLTEAGLFPGVNYYLSCWYKRNELGLRMAVFFSAATASGAFGGLLAAGIGKLDGKGGMKGWQWLFLLEGIATVFAGAASWWLIQDFPDTAKFLTERERAQVIWRLQRDQQKSAAGEGFSVRSVLRAFFDVKVLLACVIYIGCLGPLYAFSLFLPTIISTLGYSGTTAQLYSVAPYVVAAFGTICLGYIGDRFGYRSLLNMLSSTIAIIGFALLLGERNKNIQYLGTFLGALGVYPTIPLTISLFSGNLEGSYKRGVAIGIFISAGNFQGAVSSNIFRAKDKPRYILGHSVVIGYLCLVFFGSFATFLYLRWEMAARRAGKRNYRIEGKSQHEIDQLGDLHPDFVYQY</sequence>
<dbReference type="SUPFAM" id="SSF103473">
    <property type="entry name" value="MFS general substrate transporter"/>
    <property type="match status" value="1"/>
</dbReference>
<evidence type="ECO:0000256" key="4">
    <source>
        <dbReference type="ARBA" id="ARBA00022989"/>
    </source>
</evidence>
<dbReference type="OrthoDB" id="2962993at2759"/>
<dbReference type="PANTHER" id="PTHR43791">
    <property type="entry name" value="PERMEASE-RELATED"/>
    <property type="match status" value="1"/>
</dbReference>
<evidence type="ECO:0000256" key="7">
    <source>
        <dbReference type="SAM" id="MobiDB-lite"/>
    </source>
</evidence>
<gene>
    <name evidence="10" type="ORF">BCR37DRAFT_380410</name>
</gene>
<dbReference type="InterPro" id="IPR020846">
    <property type="entry name" value="MFS_dom"/>
</dbReference>
<evidence type="ECO:0000256" key="6">
    <source>
        <dbReference type="ARBA" id="ARBA00037968"/>
    </source>
</evidence>
<dbReference type="Gene3D" id="1.20.1250.20">
    <property type="entry name" value="MFS general substrate transporter like domains"/>
    <property type="match status" value="2"/>
</dbReference>
<feature type="transmembrane region" description="Helical" evidence="8">
    <location>
        <begin position="47"/>
        <end position="65"/>
    </location>
</feature>
<feature type="transmembrane region" description="Helical" evidence="8">
    <location>
        <begin position="173"/>
        <end position="194"/>
    </location>
</feature>
<feature type="transmembrane region" description="Helical" evidence="8">
    <location>
        <begin position="113"/>
        <end position="133"/>
    </location>
</feature>
<dbReference type="AlphaFoldDB" id="A0A1Y2FC79"/>
<comment type="caution">
    <text evidence="10">The sequence shown here is derived from an EMBL/GenBank/DDBJ whole genome shotgun (WGS) entry which is preliminary data.</text>
</comment>
<evidence type="ECO:0000256" key="3">
    <source>
        <dbReference type="ARBA" id="ARBA00022692"/>
    </source>
</evidence>
<feature type="transmembrane region" description="Helical" evidence="8">
    <location>
        <begin position="366"/>
        <end position="389"/>
    </location>
</feature>
<evidence type="ECO:0000256" key="1">
    <source>
        <dbReference type="ARBA" id="ARBA00004141"/>
    </source>
</evidence>
<dbReference type="Pfam" id="PF07690">
    <property type="entry name" value="MFS_1"/>
    <property type="match status" value="1"/>
</dbReference>
<dbReference type="FunFam" id="1.20.1250.20:FF:000013">
    <property type="entry name" value="MFS general substrate transporter"/>
    <property type="match status" value="1"/>
</dbReference>
<feature type="transmembrane region" description="Helical" evidence="8">
    <location>
        <begin position="401"/>
        <end position="421"/>
    </location>
</feature>
<dbReference type="InterPro" id="IPR036259">
    <property type="entry name" value="MFS_trans_sf"/>
</dbReference>
<accession>A0A1Y2FC79</accession>
<dbReference type="FunFam" id="1.20.1250.20:FF:000034">
    <property type="entry name" value="MFS general substrate transporter"/>
    <property type="match status" value="1"/>
</dbReference>
<evidence type="ECO:0000313" key="11">
    <source>
        <dbReference type="Proteomes" id="UP000193685"/>
    </source>
</evidence>
<feature type="compositionally biased region" description="Basic and acidic residues" evidence="7">
    <location>
        <begin position="1"/>
        <end position="22"/>
    </location>
</feature>
<evidence type="ECO:0000256" key="8">
    <source>
        <dbReference type="SAM" id="Phobius"/>
    </source>
</evidence>
<dbReference type="Proteomes" id="UP000193685">
    <property type="component" value="Unassembled WGS sequence"/>
</dbReference>
<feature type="region of interest" description="Disordered" evidence="7">
    <location>
        <begin position="1"/>
        <end position="25"/>
    </location>
</feature>
<keyword evidence="2" id="KW-0813">Transport</keyword>
<dbReference type="InterPro" id="IPR011701">
    <property type="entry name" value="MFS"/>
</dbReference>
<keyword evidence="3 8" id="KW-0812">Transmembrane</keyword>
<feature type="transmembrane region" description="Helical" evidence="8">
    <location>
        <begin position="436"/>
        <end position="456"/>
    </location>
</feature>
<evidence type="ECO:0000259" key="9">
    <source>
        <dbReference type="PROSITE" id="PS50850"/>
    </source>
</evidence>
<keyword evidence="4 8" id="KW-1133">Transmembrane helix</keyword>
<feature type="transmembrane region" description="Helical" evidence="8">
    <location>
        <begin position="277"/>
        <end position="302"/>
    </location>
</feature>
<evidence type="ECO:0000256" key="2">
    <source>
        <dbReference type="ARBA" id="ARBA00022448"/>
    </source>
</evidence>
<dbReference type="EMBL" id="MCFI01000011">
    <property type="protein sequence ID" value="ORY81511.1"/>
    <property type="molecule type" value="Genomic_DNA"/>
</dbReference>
<keyword evidence="11" id="KW-1185">Reference proteome</keyword>
<feature type="transmembrane region" description="Helical" evidence="8">
    <location>
        <begin position="206"/>
        <end position="228"/>
    </location>
</feature>
<dbReference type="PROSITE" id="PS50850">
    <property type="entry name" value="MFS"/>
    <property type="match status" value="1"/>
</dbReference>
<feature type="transmembrane region" description="Helical" evidence="8">
    <location>
        <begin position="85"/>
        <end position="106"/>
    </location>
</feature>
<dbReference type="GeneID" id="63786081"/>
<feature type="domain" description="Major facilitator superfamily (MFS) profile" evidence="9">
    <location>
        <begin position="47"/>
        <end position="450"/>
    </location>
</feature>
<evidence type="ECO:0000256" key="5">
    <source>
        <dbReference type="ARBA" id="ARBA00023136"/>
    </source>
</evidence>
<dbReference type="OMA" id="DFDKRHM"/>
<feature type="transmembrane region" description="Helical" evidence="8">
    <location>
        <begin position="341"/>
        <end position="360"/>
    </location>
</feature>
<dbReference type="RefSeq" id="XP_040724887.1">
    <property type="nucleotide sequence ID" value="XM_040869482.1"/>
</dbReference>
<organism evidence="10 11">
    <name type="scientific">Protomyces lactucae-debilis</name>
    <dbReference type="NCBI Taxonomy" id="2754530"/>
    <lineage>
        <taxon>Eukaryota</taxon>
        <taxon>Fungi</taxon>
        <taxon>Dikarya</taxon>
        <taxon>Ascomycota</taxon>
        <taxon>Taphrinomycotina</taxon>
        <taxon>Taphrinomycetes</taxon>
        <taxon>Taphrinales</taxon>
        <taxon>Protomycetaceae</taxon>
        <taxon>Protomyces</taxon>
    </lineage>
</organism>
<dbReference type="PANTHER" id="PTHR43791:SF19">
    <property type="entry name" value="TRANSPORTER, PUTATIVE (AFU_ORTHOLOGUE AFUA_1G01812)-RELATED"/>
    <property type="match status" value="1"/>
</dbReference>
<feature type="transmembrane region" description="Helical" evidence="8">
    <location>
        <begin position="139"/>
        <end position="161"/>
    </location>
</feature>
<dbReference type="STRING" id="56484.A0A1Y2FC79"/>
<dbReference type="GO" id="GO:0022857">
    <property type="term" value="F:transmembrane transporter activity"/>
    <property type="evidence" value="ECO:0007669"/>
    <property type="project" value="InterPro"/>
</dbReference>
<comment type="subcellular location">
    <subcellularLocation>
        <location evidence="1">Membrane</location>
        <topology evidence="1">Multi-pass membrane protein</topology>
    </subcellularLocation>
</comment>